<keyword evidence="2" id="KW-1185">Reference proteome</keyword>
<dbReference type="AlphaFoldDB" id="A0A7Y9ITZ5"/>
<name>A0A7Y9ITZ5_9BURK</name>
<proteinExistence type="predicted"/>
<evidence type="ECO:0000313" key="2">
    <source>
        <dbReference type="Proteomes" id="UP000542125"/>
    </source>
</evidence>
<sequence length="84" mass="9191">MTTRFIGGPLHGQSTADYFKPELDTFSATQDADARYRRVIVETREAGASAPDLHTFYVHEGMDAAEAQRLMAALAEEESAATVK</sequence>
<dbReference type="RefSeq" id="WP_179585982.1">
    <property type="nucleotide sequence ID" value="NZ_JACBYR010000001.1"/>
</dbReference>
<dbReference type="EMBL" id="JACBYR010000001">
    <property type="protein sequence ID" value="NYE82810.1"/>
    <property type="molecule type" value="Genomic_DNA"/>
</dbReference>
<accession>A0A7Y9ITZ5</accession>
<evidence type="ECO:0000313" key="1">
    <source>
        <dbReference type="EMBL" id="NYE82810.1"/>
    </source>
</evidence>
<reference evidence="1 2" key="1">
    <citation type="submission" date="2020-07" db="EMBL/GenBank/DDBJ databases">
        <title>Genomic Encyclopedia of Type Strains, Phase IV (KMG-V): Genome sequencing to study the core and pangenomes of soil and plant-associated prokaryotes.</title>
        <authorList>
            <person name="Whitman W."/>
        </authorList>
    </citation>
    <scope>NUCLEOTIDE SEQUENCE [LARGE SCALE GENOMIC DNA]</scope>
    <source>
        <strain evidence="1 2">SAS40</strain>
    </source>
</reference>
<dbReference type="Proteomes" id="UP000542125">
    <property type="component" value="Unassembled WGS sequence"/>
</dbReference>
<gene>
    <name evidence="1" type="ORF">FHW18_002081</name>
</gene>
<comment type="caution">
    <text evidence="1">The sequence shown here is derived from an EMBL/GenBank/DDBJ whole genome shotgun (WGS) entry which is preliminary data.</text>
</comment>
<organism evidence="1 2">
    <name type="scientific">Pigmentiphaga litoralis</name>
    <dbReference type="NCBI Taxonomy" id="516702"/>
    <lineage>
        <taxon>Bacteria</taxon>
        <taxon>Pseudomonadati</taxon>
        <taxon>Pseudomonadota</taxon>
        <taxon>Betaproteobacteria</taxon>
        <taxon>Burkholderiales</taxon>
        <taxon>Alcaligenaceae</taxon>
        <taxon>Pigmentiphaga</taxon>
    </lineage>
</organism>
<protein>
    <submittedName>
        <fullName evidence="1">Uncharacterized protein</fullName>
    </submittedName>
</protein>